<evidence type="ECO:0000256" key="2">
    <source>
        <dbReference type="SAM" id="Phobius"/>
    </source>
</evidence>
<accession>A0ABP7HXU6</accession>
<feature type="region of interest" description="Disordered" evidence="1">
    <location>
        <begin position="1"/>
        <end position="29"/>
    </location>
</feature>
<sequence length="431" mass="45407">MTQGTAAAAPAPPPAAPAPAQQSVVQYPAPSGVPAGHAVEDTPTLLNRLQLAGMAIAIVFGLLSAMLQFFGWQADGNAAGDTEQLIRVQEIQSSLLHADALATNAFLEPGKINAEQSADYTDALDTVLTEIAAAAKAQPADQKALAALAVDVNDYATGVALARAYNEEQKPVGAEYLSEASASLHANALPILDNLTTANSDRAQGSMAGQHPIWLALVGILALVGLWWLNRRLAQLFRRRVNVGLAVAAVIVLLVTVVSGIAAWRGDNQNDSLRGDQLANAIDQSAARTAANDAKANESLRLINRGSGDKYEGPWADDAKVVEAKADPDSLSDWEAYTRVHKKMMDLEETDFHRQAVAIATDSTKDGATALFQKFDAASVSIIDKAGDDVQDQLRSGRSLAFAGLVLTVLLGIVAAMSVSRGLGARRREYA</sequence>
<evidence type="ECO:0000313" key="4">
    <source>
        <dbReference type="Proteomes" id="UP001501821"/>
    </source>
</evidence>
<feature type="transmembrane region" description="Helical" evidence="2">
    <location>
        <begin position="51"/>
        <end position="72"/>
    </location>
</feature>
<feature type="transmembrane region" description="Helical" evidence="2">
    <location>
        <begin position="211"/>
        <end position="229"/>
    </location>
</feature>
<evidence type="ECO:0000256" key="1">
    <source>
        <dbReference type="SAM" id="MobiDB-lite"/>
    </source>
</evidence>
<feature type="transmembrane region" description="Helical" evidence="2">
    <location>
        <begin position="241"/>
        <end position="264"/>
    </location>
</feature>
<evidence type="ECO:0000313" key="3">
    <source>
        <dbReference type="EMBL" id="GAA3807000.1"/>
    </source>
</evidence>
<feature type="transmembrane region" description="Helical" evidence="2">
    <location>
        <begin position="400"/>
        <end position="419"/>
    </location>
</feature>
<reference evidence="4" key="1">
    <citation type="journal article" date="2019" name="Int. J. Syst. Evol. Microbiol.">
        <title>The Global Catalogue of Microorganisms (GCM) 10K type strain sequencing project: providing services to taxonomists for standard genome sequencing and annotation.</title>
        <authorList>
            <consortium name="The Broad Institute Genomics Platform"/>
            <consortium name="The Broad Institute Genome Sequencing Center for Infectious Disease"/>
            <person name="Wu L."/>
            <person name="Ma J."/>
        </authorList>
    </citation>
    <scope>NUCLEOTIDE SEQUENCE [LARGE SCALE GENOMIC DNA]</scope>
    <source>
        <strain evidence="4">JCM 16953</strain>
    </source>
</reference>
<keyword evidence="4" id="KW-1185">Reference proteome</keyword>
<evidence type="ECO:0008006" key="5">
    <source>
        <dbReference type="Google" id="ProtNLM"/>
    </source>
</evidence>
<comment type="caution">
    <text evidence="3">The sequence shown here is derived from an EMBL/GenBank/DDBJ whole genome shotgun (WGS) entry which is preliminary data.</text>
</comment>
<gene>
    <name evidence="3" type="ORF">GCM10022242_07460</name>
</gene>
<dbReference type="Proteomes" id="UP001501821">
    <property type="component" value="Unassembled WGS sequence"/>
</dbReference>
<dbReference type="RefSeq" id="WP_344772458.1">
    <property type="nucleotide sequence ID" value="NZ_BAABAH010000002.1"/>
</dbReference>
<dbReference type="EMBL" id="BAABAH010000002">
    <property type="protein sequence ID" value="GAA3807000.1"/>
    <property type="molecule type" value="Genomic_DNA"/>
</dbReference>
<protein>
    <recommendedName>
        <fullName evidence="5">Secreted protein</fullName>
    </recommendedName>
</protein>
<organism evidence="3 4">
    <name type="scientific">Nocardioides panacisoli</name>
    <dbReference type="NCBI Taxonomy" id="627624"/>
    <lineage>
        <taxon>Bacteria</taxon>
        <taxon>Bacillati</taxon>
        <taxon>Actinomycetota</taxon>
        <taxon>Actinomycetes</taxon>
        <taxon>Propionibacteriales</taxon>
        <taxon>Nocardioidaceae</taxon>
        <taxon>Nocardioides</taxon>
    </lineage>
</organism>
<keyword evidence="2" id="KW-0812">Transmembrane</keyword>
<name>A0ABP7HXU6_9ACTN</name>
<proteinExistence type="predicted"/>
<keyword evidence="2" id="KW-1133">Transmembrane helix</keyword>
<keyword evidence="2" id="KW-0472">Membrane</keyword>